<dbReference type="STRING" id="1121877.FEAC_05140"/>
<evidence type="ECO:0000313" key="1">
    <source>
        <dbReference type="EMBL" id="KJE77765.1"/>
    </source>
</evidence>
<dbReference type="RefSeq" id="WP_156099342.1">
    <property type="nucleotide sequence ID" value="NZ_JQKF01000112.1"/>
</dbReference>
<dbReference type="OrthoDB" id="3450944at2"/>
<protein>
    <submittedName>
        <fullName evidence="1">Uncharacterized protein</fullName>
    </submittedName>
</protein>
<dbReference type="EMBL" id="JXUW01000003">
    <property type="protein sequence ID" value="KJE77765.1"/>
    <property type="molecule type" value="Genomic_DNA"/>
</dbReference>
<proteinExistence type="predicted"/>
<dbReference type="Proteomes" id="UP000032336">
    <property type="component" value="Unassembled WGS sequence"/>
</dbReference>
<sequence length="107" mass="11965">MPTSSTNDAFSASRSRFEQACSFMGGETASSLTHWELETKLSVDVRELVRQLYQDHLDLRSSREERLVDVIDAEADRHTSVEAGHTRSLQTIFALSLSHPPCLSSAR</sequence>
<comment type="caution">
    <text evidence="1">The sequence shown here is derived from an EMBL/GenBank/DDBJ whole genome shotgun (WGS) entry which is preliminary data.</text>
</comment>
<evidence type="ECO:0000313" key="2">
    <source>
        <dbReference type="Proteomes" id="UP000032336"/>
    </source>
</evidence>
<gene>
    <name evidence="1" type="ORF">FEAC_05140</name>
</gene>
<keyword evidence="2" id="KW-1185">Reference proteome</keyword>
<name>A0A0D8FX26_9ACTN</name>
<dbReference type="AlphaFoldDB" id="A0A0D8FX26"/>
<reference evidence="1 2" key="1">
    <citation type="submission" date="2015-01" db="EMBL/GenBank/DDBJ databases">
        <title>Draft genome of the acidophilic iron oxidizer Ferrimicrobium acidiphilum strain T23.</title>
        <authorList>
            <person name="Poehlein A."/>
            <person name="Eisen S."/>
            <person name="Schloemann M."/>
            <person name="Johnson B.D."/>
            <person name="Daniel R."/>
            <person name="Muehling M."/>
        </authorList>
    </citation>
    <scope>NUCLEOTIDE SEQUENCE [LARGE SCALE GENOMIC DNA]</scope>
    <source>
        <strain evidence="1 2">T23</strain>
    </source>
</reference>
<organism evidence="1 2">
    <name type="scientific">Ferrimicrobium acidiphilum DSM 19497</name>
    <dbReference type="NCBI Taxonomy" id="1121877"/>
    <lineage>
        <taxon>Bacteria</taxon>
        <taxon>Bacillati</taxon>
        <taxon>Actinomycetota</taxon>
        <taxon>Acidimicrobiia</taxon>
        <taxon>Acidimicrobiales</taxon>
        <taxon>Acidimicrobiaceae</taxon>
        <taxon>Ferrimicrobium</taxon>
    </lineage>
</organism>
<accession>A0A0D8FX26</accession>